<dbReference type="InterPro" id="IPR011701">
    <property type="entry name" value="MFS"/>
</dbReference>
<proteinExistence type="predicted"/>
<dbReference type="PROSITE" id="PS00217">
    <property type="entry name" value="SUGAR_TRANSPORT_2"/>
    <property type="match status" value="1"/>
</dbReference>
<name>A0ABY4MYH2_9MICO</name>
<keyword evidence="4 7" id="KW-0812">Transmembrane</keyword>
<evidence type="ECO:0000256" key="5">
    <source>
        <dbReference type="ARBA" id="ARBA00022989"/>
    </source>
</evidence>
<dbReference type="PANTHER" id="PTHR43045:SF1">
    <property type="entry name" value="SHIKIMATE TRANSPORTER"/>
    <property type="match status" value="1"/>
</dbReference>
<evidence type="ECO:0000256" key="6">
    <source>
        <dbReference type="ARBA" id="ARBA00023136"/>
    </source>
</evidence>
<evidence type="ECO:0000256" key="4">
    <source>
        <dbReference type="ARBA" id="ARBA00022692"/>
    </source>
</evidence>
<feature type="transmembrane region" description="Helical" evidence="7">
    <location>
        <begin position="283"/>
        <end position="306"/>
    </location>
</feature>
<organism evidence="9">
    <name type="scientific">Gulosibacter sediminis</name>
    <dbReference type="NCBI Taxonomy" id="1729695"/>
    <lineage>
        <taxon>Bacteria</taxon>
        <taxon>Bacillati</taxon>
        <taxon>Actinomycetota</taxon>
        <taxon>Actinomycetes</taxon>
        <taxon>Micrococcales</taxon>
        <taxon>Microbacteriaceae</taxon>
        <taxon>Gulosibacter</taxon>
    </lineage>
</organism>
<keyword evidence="5 7" id="KW-1133">Transmembrane helix</keyword>
<dbReference type="EMBL" id="CP097160">
    <property type="protein sequence ID" value="UQN14755.1"/>
    <property type="molecule type" value="Genomic_DNA"/>
</dbReference>
<dbReference type="SUPFAM" id="SSF103473">
    <property type="entry name" value="MFS general substrate transporter"/>
    <property type="match status" value="1"/>
</dbReference>
<keyword evidence="6 7" id="KW-0472">Membrane</keyword>
<feature type="transmembrane region" description="Helical" evidence="7">
    <location>
        <begin position="381"/>
        <end position="404"/>
    </location>
</feature>
<keyword evidence="3" id="KW-1003">Cell membrane</keyword>
<dbReference type="InterPro" id="IPR005829">
    <property type="entry name" value="Sugar_transporter_CS"/>
</dbReference>
<feature type="transmembrane region" description="Helical" evidence="7">
    <location>
        <begin position="161"/>
        <end position="183"/>
    </location>
</feature>
<feature type="domain" description="Major facilitator superfamily (MFS) profile" evidence="8">
    <location>
        <begin position="24"/>
        <end position="439"/>
    </location>
</feature>
<dbReference type="PROSITE" id="PS00216">
    <property type="entry name" value="SUGAR_TRANSPORT_1"/>
    <property type="match status" value="1"/>
</dbReference>
<sequence>MTNLASAPARETHAPHPNRRARKAALAGFLGSALEYYDFFIYTTAASLVFSHVFFTSDTPTVALIQSFAVLGVGYVFRPFGAFLFGHLGDRIGRRNTLVATLTLMGIATFSIGLLPTYEQAGIWAPIMLTLLRILQGISAGGETAGASSLSIEEAPVGRRAFFGSFTATGLSAGMVLSTAVFIPIQAMDAVARDAWGWRIPFLASLIVLIFAYVVRRTLDESSEFTRHRQDTSFTSTGRVPFWLMLRTHPIPFISVALMSVQILIYTYLQGFGIAFATQIGTVAPTTILTALAVGNLIAIGTQPWLALLADRIGRKPVAITGQAVSGILVFPFFHSLSTGNVPLIYLTTALIVGFSYAAANSLFTSWFAEQFHARVRYSGLAVALQAGALIAGFSPTIGAALVNGEPSRWMVGASVAAIGAGLAVVGSLIARETYRTPLGELGNPVA</sequence>
<dbReference type="Pfam" id="PF07690">
    <property type="entry name" value="MFS_1"/>
    <property type="match status" value="1"/>
</dbReference>
<evidence type="ECO:0000259" key="8">
    <source>
        <dbReference type="PROSITE" id="PS50850"/>
    </source>
</evidence>
<reference evidence="9" key="1">
    <citation type="submission" date="2022-05" db="EMBL/GenBank/DDBJ databases">
        <title>Complete genome sequence of toluene-degrading Gulosibacter sediminis strain ACHW.36C.</title>
        <authorList>
            <person name="Wai A.C."/>
            <person name="Lai G.K."/>
            <person name="Griffin S.D."/>
            <person name="Leung F.C."/>
        </authorList>
    </citation>
    <scope>NUCLEOTIDE SEQUENCE [LARGE SCALE GENOMIC DNA]</scope>
    <source>
        <strain evidence="9">ACHW.36C</strain>
    </source>
</reference>
<protein>
    <submittedName>
        <fullName evidence="9">MFS transporter</fullName>
    </submittedName>
</protein>
<accession>A0ABY4MYH2</accession>
<gene>
    <name evidence="9" type="ORF">M3M28_12035</name>
</gene>
<feature type="transmembrane region" description="Helical" evidence="7">
    <location>
        <begin position="97"/>
        <end position="115"/>
    </location>
</feature>
<feature type="transmembrane region" description="Helical" evidence="7">
    <location>
        <begin position="344"/>
        <end position="369"/>
    </location>
</feature>
<evidence type="ECO:0000313" key="9">
    <source>
        <dbReference type="EMBL" id="UQN14755.1"/>
    </source>
</evidence>
<evidence type="ECO:0000256" key="2">
    <source>
        <dbReference type="ARBA" id="ARBA00022448"/>
    </source>
</evidence>
<evidence type="ECO:0000256" key="7">
    <source>
        <dbReference type="SAM" id="Phobius"/>
    </source>
</evidence>
<feature type="transmembrane region" description="Helical" evidence="7">
    <location>
        <begin position="410"/>
        <end position="431"/>
    </location>
</feature>
<dbReference type="PROSITE" id="PS50850">
    <property type="entry name" value="MFS"/>
    <property type="match status" value="1"/>
</dbReference>
<feature type="transmembrane region" description="Helical" evidence="7">
    <location>
        <begin position="63"/>
        <end position="85"/>
    </location>
</feature>
<evidence type="ECO:0000256" key="1">
    <source>
        <dbReference type="ARBA" id="ARBA00004651"/>
    </source>
</evidence>
<dbReference type="PANTHER" id="PTHR43045">
    <property type="entry name" value="SHIKIMATE TRANSPORTER"/>
    <property type="match status" value="1"/>
</dbReference>
<feature type="transmembrane region" description="Helical" evidence="7">
    <location>
        <begin position="195"/>
        <end position="215"/>
    </location>
</feature>
<dbReference type="InterPro" id="IPR036259">
    <property type="entry name" value="MFS_trans_sf"/>
</dbReference>
<keyword evidence="2" id="KW-0813">Transport</keyword>
<dbReference type="InterPro" id="IPR020846">
    <property type="entry name" value="MFS_dom"/>
</dbReference>
<comment type="subcellular location">
    <subcellularLocation>
        <location evidence="1">Cell membrane</location>
        <topology evidence="1">Multi-pass membrane protein</topology>
    </subcellularLocation>
</comment>
<feature type="transmembrane region" description="Helical" evidence="7">
    <location>
        <begin position="253"/>
        <end position="277"/>
    </location>
</feature>
<evidence type="ECO:0000256" key="3">
    <source>
        <dbReference type="ARBA" id="ARBA00022475"/>
    </source>
</evidence>
<dbReference type="Gene3D" id="1.20.1250.20">
    <property type="entry name" value="MFS general substrate transporter like domains"/>
    <property type="match status" value="1"/>
</dbReference>